<dbReference type="InterPro" id="IPR022896">
    <property type="entry name" value="TrioseP_Isoase_bac/euk"/>
</dbReference>
<reference evidence="10" key="1">
    <citation type="journal article" date="2019" name="Int. J. Syst. Evol. Microbiol.">
        <title>The Global Catalogue of Microorganisms (GCM) 10K type strain sequencing project: providing services to taxonomists for standard genome sequencing and annotation.</title>
        <authorList>
            <consortium name="The Broad Institute Genomics Platform"/>
            <consortium name="The Broad Institute Genome Sequencing Center for Infectious Disease"/>
            <person name="Wu L."/>
            <person name="Ma J."/>
        </authorList>
    </citation>
    <scope>NUCLEOTIDE SEQUENCE [LARGE SCALE GENOMIC DNA]</scope>
    <source>
        <strain evidence="10">NBRC 105857</strain>
    </source>
</reference>
<organism evidence="9 10">
    <name type="scientific">Limnobacter litoralis</name>
    <dbReference type="NCBI Taxonomy" id="481366"/>
    <lineage>
        <taxon>Bacteria</taxon>
        <taxon>Pseudomonadati</taxon>
        <taxon>Pseudomonadota</taxon>
        <taxon>Betaproteobacteria</taxon>
        <taxon>Burkholderiales</taxon>
        <taxon>Burkholderiaceae</taxon>
        <taxon>Limnobacter</taxon>
    </lineage>
</organism>
<keyword evidence="5 7" id="KW-0324">Glycolysis</keyword>
<keyword evidence="3 7" id="KW-0312">Gluconeogenesis</keyword>
<dbReference type="NCBIfam" id="TIGR00419">
    <property type="entry name" value="tim"/>
    <property type="match status" value="1"/>
</dbReference>
<comment type="pathway">
    <text evidence="1">Carbohydrate metabolism; erythritol degradation.</text>
</comment>
<evidence type="ECO:0000256" key="6">
    <source>
        <dbReference type="ARBA" id="ARBA00023235"/>
    </source>
</evidence>
<dbReference type="PROSITE" id="PS51440">
    <property type="entry name" value="TIM_2"/>
    <property type="match status" value="1"/>
</dbReference>
<dbReference type="InterPro" id="IPR035990">
    <property type="entry name" value="TIM_sf"/>
</dbReference>
<evidence type="ECO:0000256" key="8">
    <source>
        <dbReference type="RuleBase" id="RU363013"/>
    </source>
</evidence>
<evidence type="ECO:0000256" key="7">
    <source>
        <dbReference type="HAMAP-Rule" id="MF_00147"/>
    </source>
</evidence>
<evidence type="ECO:0000256" key="1">
    <source>
        <dbReference type="ARBA" id="ARBA00004939"/>
    </source>
</evidence>
<name>A0ABQ5YWF2_9BURK</name>
<dbReference type="GO" id="GO:0016853">
    <property type="term" value="F:isomerase activity"/>
    <property type="evidence" value="ECO:0007669"/>
    <property type="project" value="UniProtKB-KW"/>
</dbReference>
<evidence type="ECO:0000313" key="9">
    <source>
        <dbReference type="EMBL" id="GLR26822.1"/>
    </source>
</evidence>
<feature type="binding site" evidence="7">
    <location>
        <position position="216"/>
    </location>
    <ligand>
        <name>substrate</name>
    </ligand>
</feature>
<dbReference type="Gene3D" id="3.20.20.70">
    <property type="entry name" value="Aldolase class I"/>
    <property type="match status" value="1"/>
</dbReference>
<comment type="similarity">
    <text evidence="2 7 8">Belongs to the triosephosphate isomerase family.</text>
</comment>
<evidence type="ECO:0000256" key="2">
    <source>
        <dbReference type="ARBA" id="ARBA00007422"/>
    </source>
</evidence>
<sequence>MIARKKLVAGNWKMNGSLVANETLIKGFLPEVTDAVDVVVFVPAPYLAQVQGLCQGSAVKWGAQDVSSMPNGAYTGEVSLPMLEEFGVTHVLVGHSERRTYHFESSDAVADKALAAIEASIVPIVCVGETLQEREAGRVVEVINAQLDPVFDRCGRYAQNGKWPVIVAYEPVWAIGTGVTASPEQAQEVHAAIRQRVQEKLGLEVAQSTRVLYGGSVKPSNAAEIFAKNDIDGGLIGGAALSSSDFSGIIRAARG</sequence>
<feature type="active site" description="Proton acceptor" evidence="7">
    <location>
        <position position="170"/>
    </location>
</feature>
<evidence type="ECO:0000313" key="10">
    <source>
        <dbReference type="Proteomes" id="UP001156664"/>
    </source>
</evidence>
<dbReference type="InterPro" id="IPR000652">
    <property type="entry name" value="Triosephosphate_isomerase"/>
</dbReference>
<evidence type="ECO:0000256" key="4">
    <source>
        <dbReference type="ARBA" id="ARBA00022490"/>
    </source>
</evidence>
<proteinExistence type="inferred from homology"/>
<dbReference type="InterPro" id="IPR020861">
    <property type="entry name" value="Triosephosphate_isomerase_AS"/>
</dbReference>
<dbReference type="CDD" id="cd00311">
    <property type="entry name" value="TIM"/>
    <property type="match status" value="1"/>
</dbReference>
<evidence type="ECO:0000256" key="5">
    <source>
        <dbReference type="ARBA" id="ARBA00023152"/>
    </source>
</evidence>
<comment type="subcellular location">
    <subcellularLocation>
        <location evidence="7 8">Cytoplasm</location>
    </subcellularLocation>
</comment>
<evidence type="ECO:0000256" key="3">
    <source>
        <dbReference type="ARBA" id="ARBA00022432"/>
    </source>
</evidence>
<keyword evidence="4 7" id="KW-0963">Cytoplasm</keyword>
<gene>
    <name evidence="7 9" type="primary">tpiA</name>
    <name evidence="9" type="ORF">GCM10007875_19120</name>
</gene>
<feature type="active site" description="Electrophile" evidence="7">
    <location>
        <position position="95"/>
    </location>
</feature>
<feature type="binding site" evidence="7">
    <location>
        <position position="176"/>
    </location>
    <ligand>
        <name>substrate</name>
    </ligand>
</feature>
<dbReference type="Proteomes" id="UP001156664">
    <property type="component" value="Unassembled WGS sequence"/>
</dbReference>
<dbReference type="PANTHER" id="PTHR21139">
    <property type="entry name" value="TRIOSEPHOSPHATE ISOMERASE"/>
    <property type="match status" value="1"/>
</dbReference>
<protein>
    <recommendedName>
        <fullName evidence="7 8">Triosephosphate isomerase</fullName>
        <shortName evidence="7">TIM</shortName>
        <shortName evidence="7">TPI</shortName>
        <ecNumber evidence="7 8">5.3.1.1</ecNumber>
    </recommendedName>
    <alternativeName>
        <fullName evidence="7">Triose-phosphate isomerase</fullName>
    </alternativeName>
</protein>
<dbReference type="PROSITE" id="PS00171">
    <property type="entry name" value="TIM_1"/>
    <property type="match status" value="1"/>
</dbReference>
<dbReference type="PANTHER" id="PTHR21139:SF42">
    <property type="entry name" value="TRIOSEPHOSPHATE ISOMERASE"/>
    <property type="match status" value="1"/>
</dbReference>
<comment type="caution">
    <text evidence="9">The sequence shown here is derived from an EMBL/GenBank/DDBJ whole genome shotgun (WGS) entry which is preliminary data.</text>
</comment>
<dbReference type="RefSeq" id="WP_284281493.1">
    <property type="nucleotide sequence ID" value="NZ_BSOJ01000018.1"/>
</dbReference>
<dbReference type="SUPFAM" id="SSF51351">
    <property type="entry name" value="Triosephosphate isomerase (TIM)"/>
    <property type="match status" value="1"/>
</dbReference>
<keyword evidence="10" id="KW-1185">Reference proteome</keyword>
<feature type="binding site" evidence="7">
    <location>
        <begin position="11"/>
        <end position="13"/>
    </location>
    <ligand>
        <name>substrate</name>
    </ligand>
</feature>
<comment type="catalytic activity">
    <reaction evidence="7 8">
        <text>D-glyceraldehyde 3-phosphate = dihydroxyacetone phosphate</text>
        <dbReference type="Rhea" id="RHEA:18585"/>
        <dbReference type="ChEBI" id="CHEBI:57642"/>
        <dbReference type="ChEBI" id="CHEBI:59776"/>
        <dbReference type="EC" id="5.3.1.1"/>
    </reaction>
</comment>
<keyword evidence="6 7" id="KW-0413">Isomerase</keyword>
<dbReference type="EC" id="5.3.1.1" evidence="7 8"/>
<comment type="pathway">
    <text evidence="7 8">Carbohydrate biosynthesis; gluconeogenesis.</text>
</comment>
<dbReference type="InterPro" id="IPR013785">
    <property type="entry name" value="Aldolase_TIM"/>
</dbReference>
<comment type="function">
    <text evidence="7">Involved in the gluconeogenesis. Catalyzes stereospecifically the conversion of dihydroxyacetone phosphate (DHAP) to D-glyceraldehyde-3-phosphate (G3P).</text>
</comment>
<dbReference type="EMBL" id="BSOJ01000018">
    <property type="protein sequence ID" value="GLR26822.1"/>
    <property type="molecule type" value="Genomic_DNA"/>
</dbReference>
<accession>A0ABQ5YWF2</accession>
<dbReference type="HAMAP" id="MF_00147_B">
    <property type="entry name" value="TIM_B"/>
    <property type="match status" value="1"/>
</dbReference>
<feature type="binding site" evidence="7">
    <location>
        <begin position="237"/>
        <end position="238"/>
    </location>
    <ligand>
        <name>substrate</name>
    </ligand>
</feature>
<dbReference type="Pfam" id="PF00121">
    <property type="entry name" value="TIM"/>
    <property type="match status" value="1"/>
</dbReference>
<comment type="pathway">
    <text evidence="7 8">Carbohydrate degradation; glycolysis; D-glyceraldehyde 3-phosphate from glycerone phosphate: step 1/1.</text>
</comment>
<comment type="subunit">
    <text evidence="7 8">Homodimer.</text>
</comment>